<name>A0A377YV26_KLEPO</name>
<reference evidence="1 2" key="1">
    <citation type="submission" date="2018-06" db="EMBL/GenBank/DDBJ databases">
        <authorList>
            <consortium name="Pathogen Informatics"/>
            <person name="Doyle S."/>
        </authorList>
    </citation>
    <scope>NUCLEOTIDE SEQUENCE [LARGE SCALE GENOMIC DNA]</scope>
    <source>
        <strain evidence="1 2">NCTC5050</strain>
    </source>
</reference>
<evidence type="ECO:0000313" key="1">
    <source>
        <dbReference type="EMBL" id="STU54629.1"/>
    </source>
</evidence>
<gene>
    <name evidence="1" type="ORF">NCTC5050_00004</name>
</gene>
<evidence type="ECO:0000313" key="2">
    <source>
        <dbReference type="Proteomes" id="UP000255382"/>
    </source>
</evidence>
<dbReference type="EMBL" id="UGLZ01000001">
    <property type="protein sequence ID" value="STU54629.1"/>
    <property type="molecule type" value="Genomic_DNA"/>
</dbReference>
<dbReference type="AlphaFoldDB" id="A0A377YV26"/>
<accession>A0A377YV26</accession>
<protein>
    <submittedName>
        <fullName evidence="1">Uncharacterized protein</fullName>
    </submittedName>
</protein>
<keyword evidence="2" id="KW-1185">Reference proteome</keyword>
<dbReference type="Proteomes" id="UP000255382">
    <property type="component" value="Unassembled WGS sequence"/>
</dbReference>
<sequence>MLPFEDVAKSDGVLHVYESGRKAYDVALHALSVLEQLDYLIVSRGQDTDTGQNKATAHLADGEILHQSRYPCSRKFACGWISTVCGLSRTG</sequence>
<organism evidence="1 2">
    <name type="scientific">Klebsiella pneumoniae subsp. ozaenae</name>
    <dbReference type="NCBI Taxonomy" id="574"/>
    <lineage>
        <taxon>Bacteria</taxon>
        <taxon>Pseudomonadati</taxon>
        <taxon>Pseudomonadota</taxon>
        <taxon>Gammaproteobacteria</taxon>
        <taxon>Enterobacterales</taxon>
        <taxon>Enterobacteriaceae</taxon>
        <taxon>Klebsiella/Raoultella group</taxon>
        <taxon>Klebsiella</taxon>
        <taxon>Klebsiella pneumoniae complex</taxon>
    </lineage>
</organism>
<proteinExistence type="predicted"/>